<evidence type="ECO:0000313" key="1">
    <source>
        <dbReference type="EMBL" id="PVZ11642.1"/>
    </source>
</evidence>
<accession>A0A2U1FHI8</accession>
<gene>
    <name evidence="1" type="ORF">C7382_106105</name>
</gene>
<evidence type="ECO:0000313" key="2">
    <source>
        <dbReference type="Proteomes" id="UP000245462"/>
    </source>
</evidence>
<proteinExistence type="predicted"/>
<dbReference type="GeneID" id="94550610"/>
<keyword evidence="2" id="KW-1185">Reference proteome</keyword>
<dbReference type="RefSeq" id="WP_116679161.1">
    <property type="nucleotide sequence ID" value="NZ_JBGXZY010000017.1"/>
</dbReference>
<dbReference type="GO" id="GO:0051301">
    <property type="term" value="P:cell division"/>
    <property type="evidence" value="ECO:0007669"/>
    <property type="project" value="UniProtKB-KW"/>
</dbReference>
<dbReference type="Proteomes" id="UP000245462">
    <property type="component" value="Unassembled WGS sequence"/>
</dbReference>
<name>A0A2U1FHI8_9PORP</name>
<dbReference type="OrthoDB" id="1466667at2"/>
<comment type="caution">
    <text evidence="1">The sequence shown here is derived from an EMBL/GenBank/DDBJ whole genome shotgun (WGS) entry which is preliminary data.</text>
</comment>
<protein>
    <submittedName>
        <fullName evidence="1">Cell division protein FtsQ</fullName>
    </submittedName>
</protein>
<keyword evidence="1" id="KW-0131">Cell cycle</keyword>
<sequence>MLKKVLYILGFFLVLSYLVATVIHFSDYSDGVRCSGLEVRVAGKTKHAFMQQSDVERDLKRLGFTPNGKPLDSVNLHQMENKLRANTLFRGAELYVSPSGRLYLTVEQKDPLFMVIRSDTSFYVSSDRSVIIPNLQYAAPVLLASGQIPLSLATGSLFDLITLISDDPFWTNFFAQVYVPDNGQIILVPRVGKTEIIIGSTPNWEEKLSNLRLFMDKAIPKYGWDTFKTLNLEFKDQVIATPFTSSPLYPAAALVPMQ</sequence>
<organism evidence="1 2">
    <name type="scientific">Porphyromonas loveana</name>
    <dbReference type="NCBI Taxonomy" id="1884669"/>
    <lineage>
        <taxon>Bacteria</taxon>
        <taxon>Pseudomonadati</taxon>
        <taxon>Bacteroidota</taxon>
        <taxon>Bacteroidia</taxon>
        <taxon>Bacteroidales</taxon>
        <taxon>Porphyromonadaceae</taxon>
        <taxon>Porphyromonas</taxon>
    </lineage>
</organism>
<dbReference type="EMBL" id="QEKY01000006">
    <property type="protein sequence ID" value="PVZ11642.1"/>
    <property type="molecule type" value="Genomic_DNA"/>
</dbReference>
<reference evidence="1 2" key="1">
    <citation type="submission" date="2018-04" db="EMBL/GenBank/DDBJ databases">
        <title>Genomic Encyclopedia of Type Strains, Phase IV (KMG-IV): sequencing the most valuable type-strain genomes for metagenomic binning, comparative biology and taxonomic classification.</title>
        <authorList>
            <person name="Goeker M."/>
        </authorList>
    </citation>
    <scope>NUCLEOTIDE SEQUENCE [LARGE SCALE GENOMIC DNA]</scope>
    <source>
        <strain evidence="1 2">DSM 28520</strain>
    </source>
</reference>
<dbReference type="AlphaFoldDB" id="A0A2U1FHI8"/>
<keyword evidence="1" id="KW-0132">Cell division</keyword>